<comment type="catalytic activity">
    <reaction evidence="6">
        <text>cytidine(1402) in 16S rRNA + S-adenosyl-L-methionine = 2'-O-methylcytidine(1402) in 16S rRNA + S-adenosyl-L-homocysteine + H(+)</text>
        <dbReference type="Rhea" id="RHEA:42924"/>
        <dbReference type="Rhea" id="RHEA-COMP:10285"/>
        <dbReference type="Rhea" id="RHEA-COMP:10286"/>
        <dbReference type="ChEBI" id="CHEBI:15378"/>
        <dbReference type="ChEBI" id="CHEBI:57856"/>
        <dbReference type="ChEBI" id="CHEBI:59789"/>
        <dbReference type="ChEBI" id="CHEBI:74495"/>
        <dbReference type="ChEBI" id="CHEBI:82748"/>
        <dbReference type="EC" id="2.1.1.198"/>
    </reaction>
</comment>
<dbReference type="SUPFAM" id="SSF53790">
    <property type="entry name" value="Tetrapyrrole methylase"/>
    <property type="match status" value="1"/>
</dbReference>
<dbReference type="EC" id="2.1.1.198" evidence="6"/>
<comment type="caution">
    <text evidence="8">The sequence shown here is derived from an EMBL/GenBank/DDBJ whole genome shotgun (WGS) entry which is preliminary data.</text>
</comment>
<dbReference type="PANTHER" id="PTHR46111">
    <property type="entry name" value="RIBOSOMAL RNA SMALL SUBUNIT METHYLTRANSFERASE I"/>
    <property type="match status" value="1"/>
</dbReference>
<evidence type="ECO:0000256" key="3">
    <source>
        <dbReference type="ARBA" id="ARBA00022603"/>
    </source>
</evidence>
<evidence type="ECO:0000256" key="6">
    <source>
        <dbReference type="HAMAP-Rule" id="MF_01877"/>
    </source>
</evidence>
<dbReference type="PROSITE" id="PS01296">
    <property type="entry name" value="RSMI"/>
    <property type="match status" value="1"/>
</dbReference>
<evidence type="ECO:0000256" key="2">
    <source>
        <dbReference type="ARBA" id="ARBA00022552"/>
    </source>
</evidence>
<feature type="domain" description="Tetrapyrrole methylase" evidence="7">
    <location>
        <begin position="1"/>
        <end position="197"/>
    </location>
</feature>
<dbReference type="Gene3D" id="3.30.950.10">
    <property type="entry name" value="Methyltransferase, Cobalt-precorrin-4 Transmethylase, Domain 2"/>
    <property type="match status" value="1"/>
</dbReference>
<evidence type="ECO:0000313" key="8">
    <source>
        <dbReference type="EMBL" id="HIV01541.1"/>
    </source>
</evidence>
<dbReference type="EMBL" id="DVOJ01000012">
    <property type="protein sequence ID" value="HIV01541.1"/>
    <property type="molecule type" value="Genomic_DNA"/>
</dbReference>
<dbReference type="Proteomes" id="UP000886861">
    <property type="component" value="Unassembled WGS sequence"/>
</dbReference>
<comment type="function">
    <text evidence="6">Catalyzes the 2'-O-methylation of the ribose of cytidine 1402 (C1402) in 16S rRNA.</text>
</comment>
<gene>
    <name evidence="6 8" type="primary">rsmI</name>
    <name evidence="8" type="ORF">IAA62_03200</name>
</gene>
<dbReference type="InterPro" id="IPR000878">
    <property type="entry name" value="4pyrrol_Mease"/>
</dbReference>
<organism evidence="8 9">
    <name type="scientific">Candidatus Caccopulliclostridium gallistercoris</name>
    <dbReference type="NCBI Taxonomy" id="2840719"/>
    <lineage>
        <taxon>Bacteria</taxon>
        <taxon>Bacillati</taxon>
        <taxon>Bacillota</taxon>
        <taxon>Clostridia</taxon>
        <taxon>Candidatus Caccopulliclostridium</taxon>
    </lineage>
</organism>
<evidence type="ECO:0000256" key="1">
    <source>
        <dbReference type="ARBA" id="ARBA00022490"/>
    </source>
</evidence>
<evidence type="ECO:0000256" key="4">
    <source>
        <dbReference type="ARBA" id="ARBA00022679"/>
    </source>
</evidence>
<dbReference type="InterPro" id="IPR008189">
    <property type="entry name" value="rRNA_ssu_MeTfrase_I"/>
</dbReference>
<dbReference type="InterPro" id="IPR014777">
    <property type="entry name" value="4pyrrole_Mease_sub1"/>
</dbReference>
<keyword evidence="1 6" id="KW-0963">Cytoplasm</keyword>
<sequence>MLYFVSTPIGNLKDISLRALEVLESVDVIACEDTRVSLKLLNHYNIKKQLITYHKFNENNSAKGIINLLNEGKTVAVISDSGMPCISDPGETLAKLLVEENIEFTVIPGANAGLSALILSGFNSRSFSFIGFLSENSKEKLKQVENVKNFVGSLIFYVSPHNLFKDIEFLNKNLGDRKACLVNEITKKFEKKFLFNLSSPPQIEPKGEYVLIVEGAKEIEDNSLNSLTIEEHINYYLAQGLTKNDAIKKVGKDRKIKNPYKNLKND</sequence>
<evidence type="ECO:0000259" key="7">
    <source>
        <dbReference type="Pfam" id="PF00590"/>
    </source>
</evidence>
<reference evidence="8" key="1">
    <citation type="submission" date="2020-10" db="EMBL/GenBank/DDBJ databases">
        <authorList>
            <person name="Gilroy R."/>
        </authorList>
    </citation>
    <scope>NUCLEOTIDE SEQUENCE</scope>
    <source>
        <strain evidence="8">CHK186-9395</strain>
    </source>
</reference>
<dbReference type="InterPro" id="IPR035996">
    <property type="entry name" value="4pyrrol_Methylase_sf"/>
</dbReference>
<protein>
    <recommendedName>
        <fullName evidence="6">Ribosomal RNA small subunit methyltransferase I</fullName>
        <ecNumber evidence="6">2.1.1.198</ecNumber>
    </recommendedName>
    <alternativeName>
        <fullName evidence="6">16S rRNA 2'-O-ribose C1402 methyltransferase</fullName>
    </alternativeName>
    <alternativeName>
        <fullName evidence="6">rRNA (cytidine-2'-O-)-methyltransferase RsmI</fullName>
    </alternativeName>
</protein>
<keyword evidence="2 6" id="KW-0698">rRNA processing</keyword>
<comment type="subcellular location">
    <subcellularLocation>
        <location evidence="6">Cytoplasm</location>
    </subcellularLocation>
</comment>
<dbReference type="FunFam" id="3.40.1010.10:FF:000007">
    <property type="entry name" value="Ribosomal RNA small subunit methyltransferase I"/>
    <property type="match status" value="1"/>
</dbReference>
<dbReference type="GO" id="GO:0005737">
    <property type="term" value="C:cytoplasm"/>
    <property type="evidence" value="ECO:0007669"/>
    <property type="project" value="UniProtKB-SubCell"/>
</dbReference>
<dbReference type="PIRSF" id="PIRSF005917">
    <property type="entry name" value="MTase_YraL"/>
    <property type="match status" value="1"/>
</dbReference>
<reference evidence="8" key="2">
    <citation type="journal article" date="2021" name="PeerJ">
        <title>Extensive microbial diversity within the chicken gut microbiome revealed by metagenomics and culture.</title>
        <authorList>
            <person name="Gilroy R."/>
            <person name="Ravi A."/>
            <person name="Getino M."/>
            <person name="Pursley I."/>
            <person name="Horton D.L."/>
            <person name="Alikhan N.F."/>
            <person name="Baker D."/>
            <person name="Gharbi K."/>
            <person name="Hall N."/>
            <person name="Watson M."/>
            <person name="Adriaenssens E.M."/>
            <person name="Foster-Nyarko E."/>
            <person name="Jarju S."/>
            <person name="Secka A."/>
            <person name="Antonio M."/>
            <person name="Oren A."/>
            <person name="Chaudhuri R.R."/>
            <person name="La Ragione R."/>
            <person name="Hildebrand F."/>
            <person name="Pallen M.J."/>
        </authorList>
    </citation>
    <scope>NUCLEOTIDE SEQUENCE</scope>
    <source>
        <strain evidence="8">CHK186-9395</strain>
    </source>
</reference>
<dbReference type="HAMAP" id="MF_01877">
    <property type="entry name" value="16SrRNA_methyltr_I"/>
    <property type="match status" value="1"/>
</dbReference>
<dbReference type="GO" id="GO:0070677">
    <property type="term" value="F:rRNA (cytosine-2'-O-)-methyltransferase activity"/>
    <property type="evidence" value="ECO:0007669"/>
    <property type="project" value="UniProtKB-UniRule"/>
</dbReference>
<dbReference type="Gene3D" id="3.40.1010.10">
    <property type="entry name" value="Cobalt-precorrin-4 Transmethylase, Domain 1"/>
    <property type="match status" value="1"/>
</dbReference>
<evidence type="ECO:0000313" key="9">
    <source>
        <dbReference type="Proteomes" id="UP000886861"/>
    </source>
</evidence>
<proteinExistence type="inferred from homology"/>
<evidence type="ECO:0000256" key="5">
    <source>
        <dbReference type="ARBA" id="ARBA00022691"/>
    </source>
</evidence>
<accession>A0A9D1SZA5</accession>
<dbReference type="NCBIfam" id="TIGR00096">
    <property type="entry name" value="16S rRNA (cytidine(1402)-2'-O)-methyltransferase"/>
    <property type="match status" value="1"/>
</dbReference>
<name>A0A9D1SZA5_9FIRM</name>
<dbReference type="CDD" id="cd11648">
    <property type="entry name" value="RsmI"/>
    <property type="match status" value="1"/>
</dbReference>
<dbReference type="InterPro" id="IPR014776">
    <property type="entry name" value="4pyrrole_Mease_sub2"/>
</dbReference>
<keyword evidence="4 6" id="KW-0808">Transferase</keyword>
<dbReference type="InterPro" id="IPR018063">
    <property type="entry name" value="SAM_MeTrfase_RsmI_CS"/>
</dbReference>
<dbReference type="AlphaFoldDB" id="A0A9D1SZA5"/>
<comment type="similarity">
    <text evidence="6">Belongs to the methyltransferase superfamily. RsmI family.</text>
</comment>
<keyword evidence="3 6" id="KW-0489">Methyltransferase</keyword>
<dbReference type="Pfam" id="PF00590">
    <property type="entry name" value="TP_methylase"/>
    <property type="match status" value="1"/>
</dbReference>
<keyword evidence="5 6" id="KW-0949">S-adenosyl-L-methionine</keyword>
<dbReference type="PANTHER" id="PTHR46111:SF1">
    <property type="entry name" value="RIBOSOMAL RNA SMALL SUBUNIT METHYLTRANSFERASE I"/>
    <property type="match status" value="1"/>
</dbReference>